<evidence type="ECO:0000256" key="1">
    <source>
        <dbReference type="SAM" id="MobiDB-lite"/>
    </source>
</evidence>
<feature type="compositionally biased region" description="Low complexity" evidence="1">
    <location>
        <begin position="233"/>
        <end position="243"/>
    </location>
</feature>
<proteinExistence type="predicted"/>
<evidence type="ECO:0000313" key="3">
    <source>
        <dbReference type="Proteomes" id="UP000815325"/>
    </source>
</evidence>
<comment type="caution">
    <text evidence="2">The sequence shown here is derived from an EMBL/GenBank/DDBJ whole genome shotgun (WGS) entry which is preliminary data.</text>
</comment>
<name>A0ABQ7G2Q2_DUNSA</name>
<reference evidence="2" key="2">
    <citation type="submission" date="2020-06" db="EMBL/GenBank/DDBJ databases">
        <authorList>
            <consortium name="DOE Joint Genome Institute"/>
            <person name="Calhoun S."/>
            <person name="Polle J.E."/>
            <person name="Mckie-Krisberg Z."/>
            <person name="Prochnik S."/>
            <person name="Neofotis P."/>
            <person name="Yim W.C."/>
            <person name="Hathwaik L.T."/>
            <person name="Jenkins J."/>
            <person name="Molina H."/>
            <person name="Bunkenborg J."/>
            <person name="Grigoriev I.V."/>
            <person name="Barry K."/>
            <person name="Schmutz J."/>
            <person name="Jin E."/>
            <person name="Cushman J.C."/>
            <person name="Magnuson J.K."/>
        </authorList>
    </citation>
    <scope>NUCLEOTIDE SEQUENCE</scope>
    <source>
        <strain evidence="2">CCAP 19/18</strain>
    </source>
</reference>
<accession>A0ABQ7G2Q2</accession>
<organism evidence="2 3">
    <name type="scientific">Dunaliella salina</name>
    <name type="common">Green alga</name>
    <name type="synonym">Protococcus salinus</name>
    <dbReference type="NCBI Taxonomy" id="3046"/>
    <lineage>
        <taxon>Eukaryota</taxon>
        <taxon>Viridiplantae</taxon>
        <taxon>Chlorophyta</taxon>
        <taxon>core chlorophytes</taxon>
        <taxon>Chlorophyceae</taxon>
        <taxon>CS clade</taxon>
        <taxon>Chlamydomonadales</taxon>
        <taxon>Dunaliellaceae</taxon>
        <taxon>Dunaliella</taxon>
    </lineage>
</organism>
<gene>
    <name evidence="2" type="ORF">DUNSADRAFT_16960</name>
</gene>
<protein>
    <submittedName>
        <fullName evidence="2">Uncharacterized protein</fullName>
    </submittedName>
</protein>
<evidence type="ECO:0000313" key="2">
    <source>
        <dbReference type="EMBL" id="KAF5828873.1"/>
    </source>
</evidence>
<reference evidence="2" key="1">
    <citation type="submission" date="2017-08" db="EMBL/GenBank/DDBJ databases">
        <authorList>
            <person name="Polle J.E."/>
            <person name="Barry K."/>
            <person name="Cushman J."/>
            <person name="Schmutz J."/>
            <person name="Tran D."/>
            <person name="Hathwaick L.T."/>
            <person name="Yim W.C."/>
            <person name="Jenkins J."/>
            <person name="Mckie-Krisberg Z.M."/>
            <person name="Prochnik S."/>
            <person name="Lindquist E."/>
            <person name="Dockter R.B."/>
            <person name="Adam C."/>
            <person name="Molina H."/>
            <person name="Bunkerborg J."/>
            <person name="Jin E."/>
            <person name="Buchheim M."/>
            <person name="Magnuson J."/>
        </authorList>
    </citation>
    <scope>NUCLEOTIDE SEQUENCE</scope>
    <source>
        <strain evidence="2">CCAP 19/18</strain>
    </source>
</reference>
<dbReference type="EMBL" id="MU070235">
    <property type="protein sequence ID" value="KAF5828874.1"/>
    <property type="molecule type" value="Genomic_DNA"/>
</dbReference>
<keyword evidence="3" id="KW-1185">Reference proteome</keyword>
<dbReference type="EMBL" id="MU070235">
    <property type="protein sequence ID" value="KAF5828873.1"/>
    <property type="molecule type" value="Genomic_DNA"/>
</dbReference>
<feature type="region of interest" description="Disordered" evidence="1">
    <location>
        <begin position="208"/>
        <end position="255"/>
    </location>
</feature>
<sequence>MDHSEEFFAAQLLDLGNADRQAKAVASYEGTDKVVFWPPRPDNVGFNLLNSDEDTNGHWGMNWPVKVLSSKGNSYTVQYDNGECSMAIVFFPFHPTECREQIAAGKIRRYRVWKGGEWRLIHPKCWKAFDRWRGTTIMQPIDLKSIREDELPQALACKFGCARCRYAGVGCLSCDFNRPNYRGIFQARLLPQLLPQLPTPEVHQVQPYQVGHKRPHADLAAEQQASEKRQVAQPQRLQRQSSRPHNRSVDTAAAAAAKARQQATEAQERLAVQEMKLEQELRTELQAQLERQLQAKLHDRLIQPRLNVALLENAALIAENTAAQAAREMELL</sequence>
<dbReference type="Proteomes" id="UP000815325">
    <property type="component" value="Unassembled WGS sequence"/>
</dbReference>